<organism evidence="1 2">
    <name type="scientific">Tunturiibacter lichenicola</name>
    <dbReference type="NCBI Taxonomy" id="2051959"/>
    <lineage>
        <taxon>Bacteria</taxon>
        <taxon>Pseudomonadati</taxon>
        <taxon>Acidobacteriota</taxon>
        <taxon>Terriglobia</taxon>
        <taxon>Terriglobales</taxon>
        <taxon>Acidobacteriaceae</taxon>
        <taxon>Tunturiibacter</taxon>
    </lineage>
</organism>
<comment type="caution">
    <text evidence="1">The sequence shown here is derived from an EMBL/GenBank/DDBJ whole genome shotgun (WGS) entry which is preliminary data.</text>
</comment>
<sequence length="196" mass="22054">MSIRRILITLSYASGLAFSPLYGQKSNKAADIGRENAQLAQRAGVWNVKETIWDSPGAVPTTTAWVAERRMVGEFLEEVLEPAVGAPASQIQRIDYLSYHRIEGRWKYVSMDTRASVGMMPASSADRGDIANIRIVFEPFAVPMVGSRAGQLLSMQEVIRQTDANHDEKDQYFNLADGNGNSWLKHKYEYVRRQTR</sequence>
<proteinExistence type="predicted"/>
<protein>
    <recommendedName>
        <fullName evidence="3">DUF1579 domain-containing protein</fullName>
    </recommendedName>
</protein>
<dbReference type="AlphaFoldDB" id="A0A7W8N2K5"/>
<dbReference type="InterPro" id="IPR011473">
    <property type="entry name" value="DUF1579"/>
</dbReference>
<accession>A0A7W8N2K5</accession>
<evidence type="ECO:0008006" key="3">
    <source>
        <dbReference type="Google" id="ProtNLM"/>
    </source>
</evidence>
<dbReference type="EMBL" id="JACHDZ010000001">
    <property type="protein sequence ID" value="MBB5343174.1"/>
    <property type="molecule type" value="Genomic_DNA"/>
</dbReference>
<reference evidence="1 2" key="1">
    <citation type="submission" date="2020-08" db="EMBL/GenBank/DDBJ databases">
        <title>Genomic Encyclopedia of Type Strains, Phase IV (KMG-V): Genome sequencing to study the core and pangenomes of soil and plant-associated prokaryotes.</title>
        <authorList>
            <person name="Whitman W."/>
        </authorList>
    </citation>
    <scope>NUCLEOTIDE SEQUENCE [LARGE SCALE GENOMIC DNA]</scope>
    <source>
        <strain evidence="1 2">M8US30</strain>
    </source>
</reference>
<evidence type="ECO:0000313" key="2">
    <source>
        <dbReference type="Proteomes" id="UP000569092"/>
    </source>
</evidence>
<evidence type="ECO:0000313" key="1">
    <source>
        <dbReference type="EMBL" id="MBB5343174.1"/>
    </source>
</evidence>
<name>A0A7W8N2K5_9BACT</name>
<dbReference type="Proteomes" id="UP000569092">
    <property type="component" value="Unassembled WGS sequence"/>
</dbReference>
<gene>
    <name evidence="1" type="ORF">HDF10_001124</name>
</gene>
<dbReference type="Pfam" id="PF07617">
    <property type="entry name" value="DUF1579"/>
    <property type="match status" value="1"/>
</dbReference>